<evidence type="ECO:0000256" key="1">
    <source>
        <dbReference type="ARBA" id="ARBA00022737"/>
    </source>
</evidence>
<evidence type="ECO:0000256" key="3">
    <source>
        <dbReference type="PROSITE-ProRule" id="PRU00023"/>
    </source>
</evidence>
<name>A0AAD6N892_PENCN</name>
<keyword evidence="1" id="KW-0677">Repeat</keyword>
<feature type="repeat" description="ANK" evidence="3">
    <location>
        <begin position="106"/>
        <end position="138"/>
    </location>
</feature>
<dbReference type="InterPro" id="IPR036770">
    <property type="entry name" value="Ankyrin_rpt-contain_sf"/>
</dbReference>
<gene>
    <name evidence="4" type="ORF">N7460_006987</name>
</gene>
<proteinExistence type="predicted"/>
<evidence type="ECO:0000313" key="5">
    <source>
        <dbReference type="Proteomes" id="UP001219568"/>
    </source>
</evidence>
<organism evidence="4 5">
    <name type="scientific">Penicillium canescens</name>
    <dbReference type="NCBI Taxonomy" id="5083"/>
    <lineage>
        <taxon>Eukaryota</taxon>
        <taxon>Fungi</taxon>
        <taxon>Dikarya</taxon>
        <taxon>Ascomycota</taxon>
        <taxon>Pezizomycotina</taxon>
        <taxon>Eurotiomycetes</taxon>
        <taxon>Eurotiomycetidae</taxon>
        <taxon>Eurotiales</taxon>
        <taxon>Aspergillaceae</taxon>
        <taxon>Penicillium</taxon>
    </lineage>
</organism>
<dbReference type="Proteomes" id="UP001219568">
    <property type="component" value="Unassembled WGS sequence"/>
</dbReference>
<dbReference type="PROSITE" id="PS50297">
    <property type="entry name" value="ANK_REP_REGION"/>
    <property type="match status" value="1"/>
</dbReference>
<protein>
    <submittedName>
        <fullName evidence="4">Uncharacterized protein</fullName>
    </submittedName>
</protein>
<reference evidence="4" key="1">
    <citation type="journal article" date="2023" name="IMA Fungus">
        <title>Comparative genomic study of the Penicillium genus elucidates a diverse pangenome and 15 lateral gene transfer events.</title>
        <authorList>
            <person name="Petersen C."/>
            <person name="Sorensen T."/>
            <person name="Nielsen M.R."/>
            <person name="Sondergaard T.E."/>
            <person name="Sorensen J.L."/>
            <person name="Fitzpatrick D.A."/>
            <person name="Frisvad J.C."/>
            <person name="Nielsen K.L."/>
        </authorList>
    </citation>
    <scope>NUCLEOTIDE SEQUENCE</scope>
    <source>
        <strain evidence="4">IBT 15450</strain>
    </source>
</reference>
<dbReference type="PANTHER" id="PTHR24171">
    <property type="entry name" value="ANKYRIN REPEAT DOMAIN-CONTAINING PROTEIN 39-RELATED"/>
    <property type="match status" value="1"/>
</dbReference>
<comment type="caution">
    <text evidence="4">The sequence shown here is derived from an EMBL/GenBank/DDBJ whole genome shotgun (WGS) entry which is preliminary data.</text>
</comment>
<evidence type="ECO:0000256" key="2">
    <source>
        <dbReference type="ARBA" id="ARBA00023043"/>
    </source>
</evidence>
<sequence>MLWKWQAATLGDTAMVKELLATVQGSQEKPRYGYPLLLVTHSGCVETVEHLLKEGADLTASIKRTEIEETPSIFPALVSAANGGSVAINSILLKEGAMVDLRCDTSGCTALKVPAGKGNPKLLELLLEGGANLNGRNDGGPIIAAAKWRKLRTVQALVENGACMDIANSKSETPIGVAASLNKKDVFAYLTPSADFRFALKTAFDEGHFYSQNQQHVGRVHSYSRTKHWHLLLQCNLAVLKYKSGSGTTDISTSWVFIFVLWFLSQLI</sequence>
<evidence type="ECO:0000313" key="4">
    <source>
        <dbReference type="EMBL" id="KAJ6041597.1"/>
    </source>
</evidence>
<dbReference type="SMART" id="SM00248">
    <property type="entry name" value="ANK"/>
    <property type="match status" value="3"/>
</dbReference>
<dbReference type="GO" id="GO:0085020">
    <property type="term" value="P:protein K6-linked ubiquitination"/>
    <property type="evidence" value="ECO:0007669"/>
    <property type="project" value="TreeGrafter"/>
</dbReference>
<dbReference type="SUPFAM" id="SSF48403">
    <property type="entry name" value="Ankyrin repeat"/>
    <property type="match status" value="1"/>
</dbReference>
<accession>A0AAD6N892</accession>
<dbReference type="AlphaFoldDB" id="A0AAD6N892"/>
<dbReference type="EMBL" id="JAQJZL010000005">
    <property type="protein sequence ID" value="KAJ6041597.1"/>
    <property type="molecule type" value="Genomic_DNA"/>
</dbReference>
<dbReference type="Pfam" id="PF00023">
    <property type="entry name" value="Ank"/>
    <property type="match status" value="1"/>
</dbReference>
<dbReference type="Gene3D" id="1.25.40.20">
    <property type="entry name" value="Ankyrin repeat-containing domain"/>
    <property type="match status" value="1"/>
</dbReference>
<dbReference type="PANTHER" id="PTHR24171:SF8">
    <property type="entry name" value="BRCA1-ASSOCIATED RING DOMAIN PROTEIN 1"/>
    <property type="match status" value="1"/>
</dbReference>
<keyword evidence="5" id="KW-1185">Reference proteome</keyword>
<keyword evidence="2 3" id="KW-0040">ANK repeat</keyword>
<reference evidence="4" key="2">
    <citation type="submission" date="2023-01" db="EMBL/GenBank/DDBJ databases">
        <authorList>
            <person name="Petersen C."/>
        </authorList>
    </citation>
    <scope>NUCLEOTIDE SEQUENCE</scope>
    <source>
        <strain evidence="4">IBT 15450</strain>
    </source>
</reference>
<dbReference type="InterPro" id="IPR002110">
    <property type="entry name" value="Ankyrin_rpt"/>
</dbReference>
<dbReference type="PROSITE" id="PS50088">
    <property type="entry name" value="ANK_REPEAT"/>
    <property type="match status" value="1"/>
</dbReference>
<dbReference type="GO" id="GO:0004842">
    <property type="term" value="F:ubiquitin-protein transferase activity"/>
    <property type="evidence" value="ECO:0007669"/>
    <property type="project" value="TreeGrafter"/>
</dbReference>